<accession>A0A5B7IIS3</accession>
<evidence type="ECO:0000313" key="1">
    <source>
        <dbReference type="EMBL" id="MPC80708.1"/>
    </source>
</evidence>
<dbReference type="Proteomes" id="UP000324222">
    <property type="component" value="Unassembled WGS sequence"/>
</dbReference>
<reference evidence="1 2" key="1">
    <citation type="submission" date="2019-05" db="EMBL/GenBank/DDBJ databases">
        <title>Another draft genome of Portunus trituberculatus and its Hox gene families provides insights of decapod evolution.</title>
        <authorList>
            <person name="Jeong J.-H."/>
            <person name="Song I."/>
            <person name="Kim S."/>
            <person name="Choi T."/>
            <person name="Kim D."/>
            <person name="Ryu S."/>
            <person name="Kim W."/>
        </authorList>
    </citation>
    <scope>NUCLEOTIDE SEQUENCE [LARGE SCALE GENOMIC DNA]</scope>
    <source>
        <tissue evidence="1">Muscle</tissue>
    </source>
</reference>
<evidence type="ECO:0000313" key="2">
    <source>
        <dbReference type="Proteomes" id="UP000324222"/>
    </source>
</evidence>
<gene>
    <name evidence="1" type="ORF">E2C01_075296</name>
</gene>
<keyword evidence="2" id="KW-1185">Reference proteome</keyword>
<name>A0A5B7IIS3_PORTR</name>
<dbReference type="AlphaFoldDB" id="A0A5B7IIS3"/>
<sequence>MGRRPRHMAMIRFGKFAPAGHHYVRRAAGAASKEPQRCANNEGGQWASIWLKLCRGKHQLAGR</sequence>
<dbReference type="EMBL" id="VSRR010054803">
    <property type="protein sequence ID" value="MPC80708.1"/>
    <property type="molecule type" value="Genomic_DNA"/>
</dbReference>
<comment type="caution">
    <text evidence="1">The sequence shown here is derived from an EMBL/GenBank/DDBJ whole genome shotgun (WGS) entry which is preliminary data.</text>
</comment>
<proteinExistence type="predicted"/>
<organism evidence="1 2">
    <name type="scientific">Portunus trituberculatus</name>
    <name type="common">Swimming crab</name>
    <name type="synonym">Neptunus trituberculatus</name>
    <dbReference type="NCBI Taxonomy" id="210409"/>
    <lineage>
        <taxon>Eukaryota</taxon>
        <taxon>Metazoa</taxon>
        <taxon>Ecdysozoa</taxon>
        <taxon>Arthropoda</taxon>
        <taxon>Crustacea</taxon>
        <taxon>Multicrustacea</taxon>
        <taxon>Malacostraca</taxon>
        <taxon>Eumalacostraca</taxon>
        <taxon>Eucarida</taxon>
        <taxon>Decapoda</taxon>
        <taxon>Pleocyemata</taxon>
        <taxon>Brachyura</taxon>
        <taxon>Eubrachyura</taxon>
        <taxon>Portunoidea</taxon>
        <taxon>Portunidae</taxon>
        <taxon>Portuninae</taxon>
        <taxon>Portunus</taxon>
    </lineage>
</organism>
<protein>
    <submittedName>
        <fullName evidence="1">Uncharacterized protein</fullName>
    </submittedName>
</protein>